<dbReference type="OrthoDB" id="7788754at2759"/>
<comment type="similarity">
    <text evidence="11">Belongs to the TRAFAC class dynamin-like GTPase superfamily. GB1/RHD3 GTPase family.</text>
</comment>
<evidence type="ECO:0000256" key="1">
    <source>
        <dbReference type="ARBA" id="ARBA00004477"/>
    </source>
</evidence>
<dbReference type="Pfam" id="PF02841">
    <property type="entry name" value="GBP_C"/>
    <property type="match status" value="1"/>
</dbReference>
<keyword evidence="2 12" id="KW-0812">Transmembrane</keyword>
<keyword evidence="15" id="KW-1185">Reference proteome</keyword>
<accession>A0A1D2MFP5</accession>
<dbReference type="InterPro" id="IPR015894">
    <property type="entry name" value="Guanylate-bd_N"/>
</dbReference>
<proteinExistence type="inferred from homology"/>
<evidence type="ECO:0000256" key="4">
    <source>
        <dbReference type="ARBA" id="ARBA00022801"/>
    </source>
</evidence>
<evidence type="ECO:0000256" key="2">
    <source>
        <dbReference type="ARBA" id="ARBA00022692"/>
    </source>
</evidence>
<dbReference type="STRING" id="48709.A0A1D2MFP5"/>
<dbReference type="PANTHER" id="PTHR10751">
    <property type="entry name" value="GUANYLATE BINDING PROTEIN"/>
    <property type="match status" value="1"/>
</dbReference>
<dbReference type="InterPro" id="IPR030386">
    <property type="entry name" value="G_GB1_RHD3_dom"/>
</dbReference>
<evidence type="ECO:0000256" key="6">
    <source>
        <dbReference type="ARBA" id="ARBA00022842"/>
    </source>
</evidence>
<dbReference type="CDD" id="cd01851">
    <property type="entry name" value="GBP"/>
    <property type="match status" value="1"/>
</dbReference>
<keyword evidence="5" id="KW-0256">Endoplasmic reticulum</keyword>
<sequence length="586" mass="66023">MDETNAIHVTVKFSTESIKVLLHSSRKNPRKWQVVVKCILGGPDLKNNNIKMTGSPVEFLGSTGEVGEAIQIVNSNGEHSFELDEEALAKVLLQDEIKDLPVAVVSIAGAFRKGKSFMLDFFLRYLQSGGKGEWLGKEEEPLEGFSWRGGAERDTTGILLWSQVFRVQLPSGEEIAVLLMDTQGAFDSQSTVRDCATIFALSTMTSSVQIYNLTQNIQEDDLQHLQLFTEYGRLALEDCSDTPFQKLQFLVRDWSYPYEAPYGLDGGSQILDRRLQVSEKQHHELQSLRKHIRSCFTEISCYLMPHPGLKVATNPSFDGRLSDIEKDFRSQLSEFVPLVLSPRYLLVKRIGGHEVKAKELLHYFKAYTAIYQGNELPEPKSMLEATAEANNLSAVASAKEMYSTSMEEVCGGTKPFMSTAQLEREHSKAKEKALDHFQSRRKMGGDEFSTKYRDQLDKEIEELLVNFRSHNESKNIFKTARTPATLFTLAAIFYVLSGLFGLFGMYSFANMFNLMMGITLLVLGIWAYVRYSGEMREIGSHIDTGASTIWEYVLKPVYVKLVAKGLETATSEMLMDGMLSNNKKNH</sequence>
<evidence type="ECO:0000256" key="8">
    <source>
        <dbReference type="ARBA" id="ARBA00023134"/>
    </source>
</evidence>
<name>A0A1D2MFP5_ORCCI</name>
<protein>
    <submittedName>
        <fullName evidence="14">Atlastin</fullName>
    </submittedName>
</protein>
<feature type="transmembrane region" description="Helical" evidence="12">
    <location>
        <begin position="511"/>
        <end position="529"/>
    </location>
</feature>
<dbReference type="EMBL" id="LJIJ01001415">
    <property type="protein sequence ID" value="ODM91805.1"/>
    <property type="molecule type" value="Genomic_DNA"/>
</dbReference>
<dbReference type="FunFam" id="3.40.50.300:FF:003207">
    <property type="entry name" value="ATLastiN (Endoplasmic reticulum GTPase) related"/>
    <property type="match status" value="1"/>
</dbReference>
<dbReference type="Proteomes" id="UP000094527">
    <property type="component" value="Unassembled WGS sequence"/>
</dbReference>
<dbReference type="SUPFAM" id="SSF48340">
    <property type="entry name" value="Interferon-induced guanylate-binding protein 1 (GBP1), C-terminal domain"/>
    <property type="match status" value="1"/>
</dbReference>
<evidence type="ECO:0000256" key="11">
    <source>
        <dbReference type="PROSITE-ProRule" id="PRU01052"/>
    </source>
</evidence>
<dbReference type="SUPFAM" id="SSF52540">
    <property type="entry name" value="P-loop containing nucleoside triphosphate hydrolases"/>
    <property type="match status" value="1"/>
</dbReference>
<feature type="domain" description="GB1/RHD3-type G" evidence="13">
    <location>
        <begin position="99"/>
        <end position="344"/>
    </location>
</feature>
<keyword evidence="9 12" id="KW-0472">Membrane</keyword>
<dbReference type="Gene3D" id="3.40.50.300">
    <property type="entry name" value="P-loop containing nucleotide triphosphate hydrolases"/>
    <property type="match status" value="1"/>
</dbReference>
<comment type="subcellular location">
    <subcellularLocation>
        <location evidence="1">Endoplasmic reticulum membrane</location>
        <topology evidence="1">Multi-pass membrane protein</topology>
    </subcellularLocation>
</comment>
<evidence type="ECO:0000313" key="14">
    <source>
        <dbReference type="EMBL" id="ODM91805.1"/>
    </source>
</evidence>
<comment type="catalytic activity">
    <reaction evidence="10">
        <text>GTP + H2O = GDP + phosphate + H(+)</text>
        <dbReference type="Rhea" id="RHEA:19669"/>
        <dbReference type="ChEBI" id="CHEBI:15377"/>
        <dbReference type="ChEBI" id="CHEBI:15378"/>
        <dbReference type="ChEBI" id="CHEBI:37565"/>
        <dbReference type="ChEBI" id="CHEBI:43474"/>
        <dbReference type="ChEBI" id="CHEBI:58189"/>
    </reaction>
    <physiologicalReaction direction="left-to-right" evidence="10">
        <dbReference type="Rhea" id="RHEA:19670"/>
    </physiologicalReaction>
</comment>
<dbReference type="GO" id="GO:0003924">
    <property type="term" value="F:GTPase activity"/>
    <property type="evidence" value="ECO:0007669"/>
    <property type="project" value="InterPro"/>
</dbReference>
<organism evidence="14 15">
    <name type="scientific">Orchesella cincta</name>
    <name type="common">Springtail</name>
    <name type="synonym">Podura cincta</name>
    <dbReference type="NCBI Taxonomy" id="48709"/>
    <lineage>
        <taxon>Eukaryota</taxon>
        <taxon>Metazoa</taxon>
        <taxon>Ecdysozoa</taxon>
        <taxon>Arthropoda</taxon>
        <taxon>Hexapoda</taxon>
        <taxon>Collembola</taxon>
        <taxon>Entomobryomorpha</taxon>
        <taxon>Entomobryoidea</taxon>
        <taxon>Orchesellidae</taxon>
        <taxon>Orchesellinae</taxon>
        <taxon>Orchesella</taxon>
    </lineage>
</organism>
<dbReference type="InterPro" id="IPR003191">
    <property type="entry name" value="Guanylate-bd/ATL_C"/>
</dbReference>
<dbReference type="InterPro" id="IPR036543">
    <property type="entry name" value="Guanylate-bd_C_sf"/>
</dbReference>
<evidence type="ECO:0000256" key="3">
    <source>
        <dbReference type="ARBA" id="ARBA00022741"/>
    </source>
</evidence>
<evidence type="ECO:0000259" key="13">
    <source>
        <dbReference type="PROSITE" id="PS51715"/>
    </source>
</evidence>
<comment type="caution">
    <text evidence="14">The sequence shown here is derived from an EMBL/GenBank/DDBJ whole genome shotgun (WGS) entry which is preliminary data.</text>
</comment>
<dbReference type="FunFam" id="1.20.58.420:FF:000001">
    <property type="entry name" value="Atlastin-1 isoform 1"/>
    <property type="match status" value="1"/>
</dbReference>
<dbReference type="FunFam" id="3.40.50.300:FF:004169">
    <property type="entry name" value="Atlastin 3"/>
    <property type="match status" value="1"/>
</dbReference>
<keyword evidence="3" id="KW-0547">Nucleotide-binding</keyword>
<gene>
    <name evidence="14" type="ORF">Ocin01_14880</name>
</gene>
<dbReference type="InterPro" id="IPR027417">
    <property type="entry name" value="P-loop_NTPase"/>
</dbReference>
<evidence type="ECO:0000256" key="9">
    <source>
        <dbReference type="ARBA" id="ARBA00023136"/>
    </source>
</evidence>
<evidence type="ECO:0000256" key="7">
    <source>
        <dbReference type="ARBA" id="ARBA00022989"/>
    </source>
</evidence>
<reference evidence="14 15" key="1">
    <citation type="journal article" date="2016" name="Genome Biol. Evol.">
        <title>Gene Family Evolution Reflects Adaptation to Soil Environmental Stressors in the Genome of the Collembolan Orchesella cincta.</title>
        <authorList>
            <person name="Faddeeva-Vakhrusheva A."/>
            <person name="Derks M.F."/>
            <person name="Anvar S.Y."/>
            <person name="Agamennone V."/>
            <person name="Suring W."/>
            <person name="Smit S."/>
            <person name="van Straalen N.M."/>
            <person name="Roelofs D."/>
        </authorList>
    </citation>
    <scope>NUCLEOTIDE SEQUENCE [LARGE SCALE GENOMIC DNA]</scope>
    <source>
        <tissue evidence="14">Mixed pool</tissue>
    </source>
</reference>
<evidence type="ECO:0000313" key="15">
    <source>
        <dbReference type="Proteomes" id="UP000094527"/>
    </source>
</evidence>
<evidence type="ECO:0000256" key="10">
    <source>
        <dbReference type="ARBA" id="ARBA00049117"/>
    </source>
</evidence>
<evidence type="ECO:0000256" key="12">
    <source>
        <dbReference type="SAM" id="Phobius"/>
    </source>
</evidence>
<dbReference type="AlphaFoldDB" id="A0A1D2MFP5"/>
<evidence type="ECO:0000256" key="5">
    <source>
        <dbReference type="ARBA" id="ARBA00022824"/>
    </source>
</evidence>
<dbReference type="GO" id="GO:0005789">
    <property type="term" value="C:endoplasmic reticulum membrane"/>
    <property type="evidence" value="ECO:0007669"/>
    <property type="project" value="UniProtKB-SubCell"/>
</dbReference>
<feature type="transmembrane region" description="Helical" evidence="12">
    <location>
        <begin position="484"/>
        <end position="505"/>
    </location>
</feature>
<dbReference type="PROSITE" id="PS51715">
    <property type="entry name" value="G_GB1_RHD3"/>
    <property type="match status" value="1"/>
</dbReference>
<keyword evidence="6" id="KW-0460">Magnesium</keyword>
<dbReference type="Pfam" id="PF02263">
    <property type="entry name" value="GBP"/>
    <property type="match status" value="1"/>
</dbReference>
<keyword evidence="7 12" id="KW-1133">Transmembrane helix</keyword>
<dbReference type="Gene3D" id="1.20.58.420">
    <property type="entry name" value="AHSP"/>
    <property type="match status" value="1"/>
</dbReference>
<keyword evidence="4" id="KW-0378">Hydrolase</keyword>
<dbReference type="GO" id="GO:0005525">
    <property type="term" value="F:GTP binding"/>
    <property type="evidence" value="ECO:0007669"/>
    <property type="project" value="UniProtKB-KW"/>
</dbReference>
<keyword evidence="8" id="KW-0342">GTP-binding</keyword>
<dbReference type="OMA" id="GQVMFKR"/>